<proteinExistence type="predicted"/>
<protein>
    <recommendedName>
        <fullName evidence="4">Zn(2)-C6 fungal-type domain-containing protein</fullName>
    </recommendedName>
</protein>
<evidence type="ECO:0000313" key="2">
    <source>
        <dbReference type="EMBL" id="KAF2115935.1"/>
    </source>
</evidence>
<evidence type="ECO:0000256" key="1">
    <source>
        <dbReference type="SAM" id="MobiDB-lite"/>
    </source>
</evidence>
<organism evidence="2 3">
    <name type="scientific">Lophiotrema nucula</name>
    <dbReference type="NCBI Taxonomy" id="690887"/>
    <lineage>
        <taxon>Eukaryota</taxon>
        <taxon>Fungi</taxon>
        <taxon>Dikarya</taxon>
        <taxon>Ascomycota</taxon>
        <taxon>Pezizomycotina</taxon>
        <taxon>Dothideomycetes</taxon>
        <taxon>Pleosporomycetidae</taxon>
        <taxon>Pleosporales</taxon>
        <taxon>Lophiotremataceae</taxon>
        <taxon>Lophiotrema</taxon>
    </lineage>
</organism>
<gene>
    <name evidence="2" type="ORF">BDV96DRAFT_61329</name>
</gene>
<dbReference type="AlphaFoldDB" id="A0A6A5Z9I5"/>
<evidence type="ECO:0000313" key="3">
    <source>
        <dbReference type="Proteomes" id="UP000799770"/>
    </source>
</evidence>
<evidence type="ECO:0008006" key="4">
    <source>
        <dbReference type="Google" id="ProtNLM"/>
    </source>
</evidence>
<keyword evidence="3" id="KW-1185">Reference proteome</keyword>
<feature type="region of interest" description="Disordered" evidence="1">
    <location>
        <begin position="1"/>
        <end position="56"/>
    </location>
</feature>
<reference evidence="2" key="1">
    <citation type="journal article" date="2020" name="Stud. Mycol.">
        <title>101 Dothideomycetes genomes: a test case for predicting lifestyles and emergence of pathogens.</title>
        <authorList>
            <person name="Haridas S."/>
            <person name="Albert R."/>
            <person name="Binder M."/>
            <person name="Bloem J."/>
            <person name="Labutti K."/>
            <person name="Salamov A."/>
            <person name="Andreopoulos B."/>
            <person name="Baker S."/>
            <person name="Barry K."/>
            <person name="Bills G."/>
            <person name="Bluhm B."/>
            <person name="Cannon C."/>
            <person name="Castanera R."/>
            <person name="Culley D."/>
            <person name="Daum C."/>
            <person name="Ezra D."/>
            <person name="Gonzalez J."/>
            <person name="Henrissat B."/>
            <person name="Kuo A."/>
            <person name="Liang C."/>
            <person name="Lipzen A."/>
            <person name="Lutzoni F."/>
            <person name="Magnuson J."/>
            <person name="Mondo S."/>
            <person name="Nolan M."/>
            <person name="Ohm R."/>
            <person name="Pangilinan J."/>
            <person name="Park H.-J."/>
            <person name="Ramirez L."/>
            <person name="Alfaro M."/>
            <person name="Sun H."/>
            <person name="Tritt A."/>
            <person name="Yoshinaga Y."/>
            <person name="Zwiers L.-H."/>
            <person name="Turgeon B."/>
            <person name="Goodwin S."/>
            <person name="Spatafora J."/>
            <person name="Crous P."/>
            <person name="Grigoriev I."/>
        </authorList>
    </citation>
    <scope>NUCLEOTIDE SEQUENCE</scope>
    <source>
        <strain evidence="2">CBS 627.86</strain>
    </source>
</reference>
<accession>A0A6A5Z9I5</accession>
<dbReference type="Proteomes" id="UP000799770">
    <property type="component" value="Unassembled WGS sequence"/>
</dbReference>
<dbReference type="EMBL" id="ML977322">
    <property type="protein sequence ID" value="KAF2115935.1"/>
    <property type="molecule type" value="Genomic_DNA"/>
</dbReference>
<name>A0A6A5Z9I5_9PLEO</name>
<sequence>MVHAQSYRIQTTNESRPTRARLGQSGPCASLPVVPRRTRRGGRASKTSTTARPRTAVAGLSETRLTRAIKPCIQCDSRHTRCVPNPDDYRWACLTCISSRQECSRSQHLKCEAARRAFIQHLMPCQDSILRVYIGSATLRESSNEPAPIYKTAVSLDDLLLESSGKIIAPLIVLVHGTSDSLKSNAFQMAFKIAFNPTQSLEALCLRYMLRTWAVYICDGFRVPDTRRNDDEHEISRKFGEVHSRTAQGNLVGLVNAWTALGTMSEPFSRFAMNLSLFIGLEIGLPQAYPRTISVSIEAMFNQLQNPARGLKLDHEMLINSIESWRRLTHCSQHFPEI</sequence>